<evidence type="ECO:0000259" key="12">
    <source>
        <dbReference type="PROSITE" id="PS50127"/>
    </source>
</evidence>
<evidence type="ECO:0000256" key="5">
    <source>
        <dbReference type="ARBA" id="ARBA00022786"/>
    </source>
</evidence>
<feature type="domain" description="UBC core" evidence="12">
    <location>
        <begin position="383"/>
        <end position="536"/>
    </location>
</feature>
<dbReference type="InterPro" id="IPR050113">
    <property type="entry name" value="Ub_conjugating_enzyme"/>
</dbReference>
<accession>A0A1Y5IDN8</accession>
<keyword evidence="7" id="KW-0539">Nucleus</keyword>
<feature type="compositionally biased region" description="Polar residues" evidence="11">
    <location>
        <begin position="235"/>
        <end position="249"/>
    </location>
</feature>
<dbReference type="InterPro" id="IPR016135">
    <property type="entry name" value="UBQ-conjugating_enzyme/RWD"/>
</dbReference>
<reference evidence="13" key="1">
    <citation type="submission" date="2017-04" db="EMBL/GenBank/DDBJ databases">
        <title>Population genomics of picophytoplankton unveils novel chromosome hypervariability.</title>
        <authorList>
            <consortium name="DOE Joint Genome Institute"/>
            <person name="Blanc-Mathieu R."/>
            <person name="Krasovec M."/>
            <person name="Hebrard M."/>
            <person name="Yau S."/>
            <person name="Desgranges E."/>
            <person name="Martin J."/>
            <person name="Schackwitz W."/>
            <person name="Kuo A."/>
            <person name="Salin G."/>
            <person name="Donnadieu C."/>
            <person name="Desdevises Y."/>
            <person name="Sanchez-Ferandin S."/>
            <person name="Moreau H."/>
            <person name="Rivals E."/>
            <person name="Grigoriev I.V."/>
            <person name="Grimsley N."/>
            <person name="Eyre-Walker A."/>
            <person name="Piganeau G."/>
        </authorList>
    </citation>
    <scope>NUCLEOTIDE SEQUENCE [LARGE SCALE GENOMIC DNA]</scope>
    <source>
        <strain evidence="13">RCC 1115</strain>
    </source>
</reference>
<dbReference type="InterPro" id="IPR023313">
    <property type="entry name" value="UBQ-conjugating_AS"/>
</dbReference>
<keyword evidence="4" id="KW-0547">Nucleotide-binding</keyword>
<dbReference type="FunFam" id="3.10.110.10:FF:000035">
    <property type="entry name" value="SUMO-conjugating enzyme ubc9"/>
    <property type="match status" value="1"/>
</dbReference>
<feature type="region of interest" description="Disordered" evidence="11">
    <location>
        <begin position="233"/>
        <end position="273"/>
    </location>
</feature>
<dbReference type="GO" id="GO:0005524">
    <property type="term" value="F:ATP binding"/>
    <property type="evidence" value="ECO:0007669"/>
    <property type="project" value="UniProtKB-KW"/>
</dbReference>
<dbReference type="PROSITE" id="PS50127">
    <property type="entry name" value="UBC_2"/>
    <property type="match status" value="1"/>
</dbReference>
<organism evidence="13">
    <name type="scientific">Ostreococcus tauri</name>
    <name type="common">Marine green alga</name>
    <dbReference type="NCBI Taxonomy" id="70448"/>
    <lineage>
        <taxon>Eukaryota</taxon>
        <taxon>Viridiplantae</taxon>
        <taxon>Chlorophyta</taxon>
        <taxon>Mamiellophyceae</taxon>
        <taxon>Mamiellales</taxon>
        <taxon>Bathycoccaceae</taxon>
        <taxon>Ostreococcus</taxon>
    </lineage>
</organism>
<comment type="pathway">
    <text evidence="2">Protein modification; protein sumoylation.</text>
</comment>
<evidence type="ECO:0000256" key="6">
    <source>
        <dbReference type="ARBA" id="ARBA00022840"/>
    </source>
</evidence>
<dbReference type="GO" id="GO:0005694">
    <property type="term" value="C:chromosome"/>
    <property type="evidence" value="ECO:0007669"/>
    <property type="project" value="UniProtKB-ARBA"/>
</dbReference>
<evidence type="ECO:0000256" key="3">
    <source>
        <dbReference type="ARBA" id="ARBA00022679"/>
    </source>
</evidence>
<dbReference type="EMBL" id="KZ155777">
    <property type="protein sequence ID" value="OUS47678.1"/>
    <property type="molecule type" value="Genomic_DNA"/>
</dbReference>
<proteinExistence type="predicted"/>
<evidence type="ECO:0000313" key="13">
    <source>
        <dbReference type="EMBL" id="OUS47678.1"/>
    </source>
</evidence>
<dbReference type="PROSITE" id="PS00183">
    <property type="entry name" value="UBC_1"/>
    <property type="match status" value="1"/>
</dbReference>
<evidence type="ECO:0000256" key="1">
    <source>
        <dbReference type="ARBA" id="ARBA00004123"/>
    </source>
</evidence>
<feature type="region of interest" description="Disordered" evidence="11">
    <location>
        <begin position="38"/>
        <end position="60"/>
    </location>
</feature>
<dbReference type="InterPro" id="IPR000608">
    <property type="entry name" value="UBC"/>
</dbReference>
<dbReference type="SUPFAM" id="SSF54495">
    <property type="entry name" value="UBC-like"/>
    <property type="match status" value="1"/>
</dbReference>
<dbReference type="PANTHER" id="PTHR24067">
    <property type="entry name" value="UBIQUITIN-CONJUGATING ENZYME E2"/>
    <property type="match status" value="1"/>
</dbReference>
<dbReference type="Proteomes" id="UP000195557">
    <property type="component" value="Unassembled WGS sequence"/>
</dbReference>
<dbReference type="AlphaFoldDB" id="A0A1Y5IDN8"/>
<evidence type="ECO:0000256" key="7">
    <source>
        <dbReference type="ARBA" id="ARBA00023242"/>
    </source>
</evidence>
<gene>
    <name evidence="13" type="ORF">BE221DRAFT_70889</name>
</gene>
<evidence type="ECO:0000256" key="11">
    <source>
        <dbReference type="SAM" id="MobiDB-lite"/>
    </source>
</evidence>
<evidence type="ECO:0000256" key="2">
    <source>
        <dbReference type="ARBA" id="ARBA00004718"/>
    </source>
</evidence>
<keyword evidence="3" id="KW-0808">Transferase</keyword>
<evidence type="ECO:0000256" key="4">
    <source>
        <dbReference type="ARBA" id="ARBA00022741"/>
    </source>
</evidence>
<feature type="region of interest" description="Disordered" evidence="11">
    <location>
        <begin position="317"/>
        <end position="353"/>
    </location>
</feature>
<dbReference type="SMART" id="SM00212">
    <property type="entry name" value="UBCc"/>
    <property type="match status" value="1"/>
</dbReference>
<dbReference type="Pfam" id="PF00179">
    <property type="entry name" value="UQ_con"/>
    <property type="match status" value="1"/>
</dbReference>
<feature type="active site" description="Glycyl thioester intermediate" evidence="10">
    <location>
        <position position="472"/>
    </location>
</feature>
<dbReference type="GO" id="GO:0019787">
    <property type="term" value="F:ubiquitin-like protein transferase activity"/>
    <property type="evidence" value="ECO:0007669"/>
    <property type="project" value="UniProtKB-ARBA"/>
</dbReference>
<protein>
    <recommendedName>
        <fullName evidence="8">SUMO-conjugating enzyme UBC9</fullName>
    </recommendedName>
    <alternativeName>
        <fullName evidence="9">Ubiquitin carrier protein 9</fullName>
    </alternativeName>
</protein>
<evidence type="ECO:0000256" key="10">
    <source>
        <dbReference type="PROSITE-ProRule" id="PRU10133"/>
    </source>
</evidence>
<evidence type="ECO:0000256" key="9">
    <source>
        <dbReference type="ARBA" id="ARBA00044296"/>
    </source>
</evidence>
<keyword evidence="5" id="KW-0833">Ubl conjugation pathway</keyword>
<evidence type="ECO:0000256" key="8">
    <source>
        <dbReference type="ARBA" id="ARBA00039165"/>
    </source>
</evidence>
<dbReference type="GO" id="GO:0005634">
    <property type="term" value="C:nucleus"/>
    <property type="evidence" value="ECO:0007669"/>
    <property type="project" value="UniProtKB-SubCell"/>
</dbReference>
<dbReference type="eggNOG" id="KOG0424">
    <property type="taxonomic scope" value="Eukaryota"/>
</dbReference>
<sequence length="538" mass="58894">MAICASIRPMCFGHPGSALPEIPSTTCTPPPYVPRAISSRPLPSTSASVGDPYARPDSSSHYYPRRSVLLWLDLVLIVEVHGIVKVIRYRKHELERPVSTCASTDTSSPIARRNSSLTFSPRVFARHCASTAFHARSLRASSSSIDKSDRVDPGARCVASCLRSISTGSFEPSMSSSPVPFAIARFIVNGFNRARHRSLRASNIRISPSSDALANARPIRTIPALDARPCLCPQTAPSNSTPDTPSNARTRPLADCVTTPPRPSRSTSSASGVAYADACKLPVHVRSSVTRPHDVNIPATRPSPRFTVVSVPDRSSASSKTFLHARRPPSAPSRIFPAESHDNPSFHPHPRARPSSVAVKVHARTHRDAPPRAHPRVAAMSDVAARRLAEERKNWRKDHPPGFFARPERAADGTVDLFRWKCVVPGAKDTAWAGAFIPLAMEFPREYPAKPMKCKFPKGFYHPNVYPSGTVCLSILNEDEGWRPSVSVKQVALGIQELLHTPNEKSPAQSEAYVAYTTDRASYDRRVREEVAKYPPPS</sequence>
<name>A0A1Y5IDN8_OSTTA</name>
<dbReference type="Gene3D" id="3.10.110.10">
    <property type="entry name" value="Ubiquitin Conjugating Enzyme"/>
    <property type="match status" value="1"/>
</dbReference>
<comment type="subcellular location">
    <subcellularLocation>
        <location evidence="1">Nucleus</location>
    </subcellularLocation>
</comment>
<dbReference type="CDD" id="cd23798">
    <property type="entry name" value="UBCc_UBE2I"/>
    <property type="match status" value="1"/>
</dbReference>
<keyword evidence="6" id="KW-0067">ATP-binding</keyword>